<keyword evidence="4" id="KW-1185">Reference proteome</keyword>
<accession>A0A9N9IER5</accession>
<feature type="domain" description="BHLH" evidence="2">
    <location>
        <begin position="355"/>
        <end position="405"/>
    </location>
</feature>
<sequence>MCESDSSINGSSDLQDLLMCESSIDDTLTMINNKLSTAQSSAVKLSKFEAQIQAMFINNNAMNSSSSQAGNLSLNDFQYPVPSSNILSLGSSKSFLYSSNSISLDNIRRKSLQDSLTSSQNSAESQEIFTFSPNSANLDDFNSSEYLYQSPISSESSIEDISSPDIFSQLTHNFFQDSNISPTNSTLADFSNHSSSMKDTLDTYNTLFRPGSNFDPLGIQSENGRKRASIKCVSTSSDESLKKKRKAENGTVKSGKKTSIYHKSTKMIAPFIKYEADSDIKDESFLTSNMHSKSPVIDMNTMNRTTKPFDTNLVQDKHSDKNASFGTKLPISRLKYLTSTFQPQPNSKTLTNKQQKKIAHNVIERRYRNNINERINELKNVVPAFCHSTSKDDDVTEEVENELTPLNTPLSDIDPSPTPSSGNVASRTLLTLFMCIVFFTDPTKHVPHHNSDEGRVIVSNNLNNTESSVPNKIYNSQSDIIIDIWYLIRIFAFLVCFTYFVWPSLFSIKEQRTRKSAIISCLTSKYKDVTELYSSLSSLSNSSSMNTFGYATGLFIETLKLFLKFLGWEISCTYFNVDMDERLLEVELWNRLGEAELCGGNKRATCLSVLYTCLRTINLLESPYTYNKSMRISPSRIYANAALQCHVGLRSVPILSHRAVSYFWKLAIREKDRSNSEEKWIEIALINDQNNNILESVANRIRDHVFHLSENEEIFKPKICTTVPLVYVSEVQALFHIKEAFSNLISVRHNINKKKSKFTFSELLGITTPASLMHWYALVGCIVQAFYEGENDLGAKLVNKLNEESNANDGLSKQIITMSLLSRYLLICDKIEASIHYADKVIDYVSLRKNKKIETTEVDKYLAIREIVKDIDNLVEICVGWSVLETRIIILGIVGNSLSKNKDKVLPNVLDENYIRSSINVWARYLRRLSKLNVFDNIPDLREKFIRQLEAVGRIISGIDEEIDSGYDYGDYDKQNNNEYKAARALCTLKGM</sequence>
<reference evidence="3" key="1">
    <citation type="submission" date="2021-06" db="EMBL/GenBank/DDBJ databases">
        <authorList>
            <person name="Kallberg Y."/>
            <person name="Tangrot J."/>
            <person name="Rosling A."/>
        </authorList>
    </citation>
    <scope>NUCLEOTIDE SEQUENCE</scope>
    <source>
        <strain evidence="3">MA453B</strain>
    </source>
</reference>
<evidence type="ECO:0000256" key="1">
    <source>
        <dbReference type="SAM" id="MobiDB-lite"/>
    </source>
</evidence>
<dbReference type="Gene3D" id="4.10.280.10">
    <property type="entry name" value="Helix-loop-helix DNA-binding domain"/>
    <property type="match status" value="1"/>
</dbReference>
<comment type="caution">
    <text evidence="3">The sequence shown here is derived from an EMBL/GenBank/DDBJ whole genome shotgun (WGS) entry which is preliminary data.</text>
</comment>
<organism evidence="3 4">
    <name type="scientific">Dentiscutata erythropus</name>
    <dbReference type="NCBI Taxonomy" id="1348616"/>
    <lineage>
        <taxon>Eukaryota</taxon>
        <taxon>Fungi</taxon>
        <taxon>Fungi incertae sedis</taxon>
        <taxon>Mucoromycota</taxon>
        <taxon>Glomeromycotina</taxon>
        <taxon>Glomeromycetes</taxon>
        <taxon>Diversisporales</taxon>
        <taxon>Gigasporaceae</taxon>
        <taxon>Dentiscutata</taxon>
    </lineage>
</organism>
<feature type="region of interest" description="Disordered" evidence="1">
    <location>
        <begin position="213"/>
        <end position="253"/>
    </location>
</feature>
<evidence type="ECO:0000259" key="2">
    <source>
        <dbReference type="PROSITE" id="PS50888"/>
    </source>
</evidence>
<gene>
    <name evidence="3" type="ORF">DERYTH_LOCUS15383</name>
</gene>
<dbReference type="PANTHER" id="PTHR47336:SF2">
    <property type="entry name" value="TRANSCRIPTION FACTOR HMS1-RELATED"/>
    <property type="match status" value="1"/>
</dbReference>
<name>A0A9N9IER5_9GLOM</name>
<evidence type="ECO:0000313" key="4">
    <source>
        <dbReference type="Proteomes" id="UP000789405"/>
    </source>
</evidence>
<dbReference type="InterPro" id="IPR036638">
    <property type="entry name" value="HLH_DNA-bd_sf"/>
</dbReference>
<dbReference type="Pfam" id="PF00010">
    <property type="entry name" value="HLH"/>
    <property type="match status" value="1"/>
</dbReference>
<feature type="region of interest" description="Disordered" evidence="1">
    <location>
        <begin position="391"/>
        <end position="422"/>
    </location>
</feature>
<dbReference type="PANTHER" id="PTHR47336">
    <property type="entry name" value="TRANSCRIPTION FACTOR HMS1-RELATED"/>
    <property type="match status" value="1"/>
</dbReference>
<dbReference type="SUPFAM" id="SSF47459">
    <property type="entry name" value="HLH, helix-loop-helix DNA-binding domain"/>
    <property type="match status" value="1"/>
</dbReference>
<evidence type="ECO:0000313" key="3">
    <source>
        <dbReference type="EMBL" id="CAG8734027.1"/>
    </source>
</evidence>
<dbReference type="InterPro" id="IPR011598">
    <property type="entry name" value="bHLH_dom"/>
</dbReference>
<dbReference type="GO" id="GO:0046983">
    <property type="term" value="F:protein dimerization activity"/>
    <property type="evidence" value="ECO:0007669"/>
    <property type="project" value="InterPro"/>
</dbReference>
<dbReference type="PROSITE" id="PS50888">
    <property type="entry name" value="BHLH"/>
    <property type="match status" value="1"/>
</dbReference>
<dbReference type="OrthoDB" id="2133190at2759"/>
<dbReference type="EMBL" id="CAJVPY010012423">
    <property type="protein sequence ID" value="CAG8734027.1"/>
    <property type="molecule type" value="Genomic_DNA"/>
</dbReference>
<dbReference type="Proteomes" id="UP000789405">
    <property type="component" value="Unassembled WGS sequence"/>
</dbReference>
<dbReference type="InterPro" id="IPR052099">
    <property type="entry name" value="Regulatory_TF_Diverse"/>
</dbReference>
<proteinExistence type="predicted"/>
<protein>
    <submittedName>
        <fullName evidence="3">26963_t:CDS:1</fullName>
    </submittedName>
</protein>
<dbReference type="AlphaFoldDB" id="A0A9N9IER5"/>